<dbReference type="EMBL" id="CACVAR010000125">
    <property type="protein sequence ID" value="CAA6804393.1"/>
    <property type="molecule type" value="Genomic_DNA"/>
</dbReference>
<dbReference type="InterPro" id="IPR056861">
    <property type="entry name" value="HMCN1-like_VWA"/>
</dbReference>
<dbReference type="PANTHER" id="PTHR47763:SF1">
    <property type="entry name" value="DUF659 DOMAIN-CONTAINING PROTEIN"/>
    <property type="match status" value="1"/>
</dbReference>
<accession>A0A6S6S9E0</accession>
<dbReference type="AlphaFoldDB" id="A0A6S6S9E0"/>
<keyword evidence="3 5" id="KW-0732">Signal</keyword>
<dbReference type="Pfam" id="PF25106">
    <property type="entry name" value="VWA_4"/>
    <property type="match status" value="1"/>
</dbReference>
<comment type="subcellular location">
    <subcellularLocation>
        <location evidence="1">Secreted</location>
    </subcellularLocation>
</comment>
<protein>
    <recommendedName>
        <fullName evidence="6">VWFA domain-containing protein</fullName>
    </recommendedName>
</protein>
<dbReference type="InterPro" id="IPR036465">
    <property type="entry name" value="vWFA_dom_sf"/>
</dbReference>
<feature type="signal peptide" evidence="5">
    <location>
        <begin position="1"/>
        <end position="21"/>
    </location>
</feature>
<evidence type="ECO:0000259" key="6">
    <source>
        <dbReference type="PROSITE" id="PS50234"/>
    </source>
</evidence>
<feature type="chain" id="PRO_5027760954" description="VWFA domain-containing protein" evidence="5">
    <location>
        <begin position="22"/>
        <end position="433"/>
    </location>
</feature>
<dbReference type="InterPro" id="IPR002035">
    <property type="entry name" value="VWF_A"/>
</dbReference>
<dbReference type="InterPro" id="IPR052969">
    <property type="entry name" value="Thr-specific_kinase-like"/>
</dbReference>
<sequence length="433" mass="47970">MHYKNFLILTLLLLFTGCLNKGHSPMAGTVSEMSMPSMSREADMAIPPPAPVATESTSVPKEELPPKPLPPKREVQSGMLTAGEIDDNLNLEYFQKYVDKVLQRKKETPLPFISTKKRLKLKVVDRNNQAVNRAKVLVGSTTRYTNSAGILHLFPSVDDTQNIDSITIANQVVPINFDTTNEKTITINNSATAVKSLDLMFVIDTTGSMSDEMEYLAKEFESIVSNIKNKYPNVDIRFGLTLYKDKGDDYVVKDFAFTSETQKMKEQLAAQSANGGGDYPEAMDKGIQKGLEASWAAEDGVRIMFLVADAPPHDEDMQKMLPLIKEARDKAVRVYPIGASGVAEKAEFVMRHLALLTEGRHLFLTDDSGIGNSHEEPKVACYQVTRLDQLIRRVLESELSGKRVEATKDELIRTVGSYNNGICTPSKASNTNN</sequence>
<evidence type="ECO:0000256" key="2">
    <source>
        <dbReference type="ARBA" id="ARBA00022525"/>
    </source>
</evidence>
<evidence type="ECO:0000313" key="7">
    <source>
        <dbReference type="EMBL" id="CAA6804393.1"/>
    </source>
</evidence>
<proteinExistence type="predicted"/>
<dbReference type="PANTHER" id="PTHR47763">
    <property type="entry name" value="ALPHA-PROTEIN KINASE VWKA"/>
    <property type="match status" value="1"/>
</dbReference>
<feature type="domain" description="VWFA" evidence="6">
    <location>
        <begin position="198"/>
        <end position="394"/>
    </location>
</feature>
<dbReference type="GO" id="GO:0004674">
    <property type="term" value="F:protein serine/threonine kinase activity"/>
    <property type="evidence" value="ECO:0007669"/>
    <property type="project" value="TreeGrafter"/>
</dbReference>
<dbReference type="PROSITE" id="PS50234">
    <property type="entry name" value="VWFA"/>
    <property type="match status" value="1"/>
</dbReference>
<reference evidence="7" key="1">
    <citation type="submission" date="2020-01" db="EMBL/GenBank/DDBJ databases">
        <authorList>
            <person name="Meier V. D."/>
            <person name="Meier V D."/>
        </authorList>
    </citation>
    <scope>NUCLEOTIDE SEQUENCE</scope>
    <source>
        <strain evidence="7">HLG_WM_MAG_03</strain>
    </source>
</reference>
<feature type="region of interest" description="Disordered" evidence="4">
    <location>
        <begin position="30"/>
        <end position="74"/>
    </location>
</feature>
<name>A0A6S6S9E0_9BACT</name>
<gene>
    <name evidence="7" type="ORF">HELGO_WM13671</name>
</gene>
<evidence type="ECO:0000256" key="5">
    <source>
        <dbReference type="SAM" id="SignalP"/>
    </source>
</evidence>
<evidence type="ECO:0000256" key="3">
    <source>
        <dbReference type="ARBA" id="ARBA00022729"/>
    </source>
</evidence>
<dbReference type="SUPFAM" id="SSF53300">
    <property type="entry name" value="vWA-like"/>
    <property type="match status" value="1"/>
</dbReference>
<evidence type="ECO:0000256" key="4">
    <source>
        <dbReference type="SAM" id="MobiDB-lite"/>
    </source>
</evidence>
<evidence type="ECO:0000256" key="1">
    <source>
        <dbReference type="ARBA" id="ARBA00004613"/>
    </source>
</evidence>
<dbReference type="SMART" id="SM00327">
    <property type="entry name" value="VWA"/>
    <property type="match status" value="1"/>
</dbReference>
<dbReference type="CDD" id="cd00198">
    <property type="entry name" value="vWFA"/>
    <property type="match status" value="1"/>
</dbReference>
<keyword evidence="2" id="KW-0964">Secreted</keyword>
<dbReference type="Gene3D" id="3.40.50.410">
    <property type="entry name" value="von Willebrand factor, type A domain"/>
    <property type="match status" value="1"/>
</dbReference>
<dbReference type="PROSITE" id="PS51257">
    <property type="entry name" value="PROKAR_LIPOPROTEIN"/>
    <property type="match status" value="1"/>
</dbReference>
<organism evidence="7">
    <name type="scientific">uncultured Sulfurovum sp</name>
    <dbReference type="NCBI Taxonomy" id="269237"/>
    <lineage>
        <taxon>Bacteria</taxon>
        <taxon>Pseudomonadati</taxon>
        <taxon>Campylobacterota</taxon>
        <taxon>Epsilonproteobacteria</taxon>
        <taxon>Campylobacterales</taxon>
        <taxon>Sulfurovaceae</taxon>
        <taxon>Sulfurovum</taxon>
        <taxon>environmental samples</taxon>
    </lineage>
</organism>
<feature type="compositionally biased region" description="Basic and acidic residues" evidence="4">
    <location>
        <begin position="60"/>
        <end position="74"/>
    </location>
</feature>
<dbReference type="GO" id="GO:0005737">
    <property type="term" value="C:cytoplasm"/>
    <property type="evidence" value="ECO:0007669"/>
    <property type="project" value="TreeGrafter"/>
</dbReference>